<reference evidence="2" key="1">
    <citation type="submission" date="2016-10" db="EMBL/GenBank/DDBJ databases">
        <authorList>
            <person name="Varghese N."/>
            <person name="Submissions S."/>
        </authorList>
    </citation>
    <scope>NUCLEOTIDE SEQUENCE [LARGE SCALE GENOMIC DNA]</scope>
    <source>
        <strain evidence="2">DSM 24499</strain>
    </source>
</reference>
<dbReference type="Proteomes" id="UP000199438">
    <property type="component" value="Unassembled WGS sequence"/>
</dbReference>
<keyword evidence="2" id="KW-1185">Reference proteome</keyword>
<dbReference type="AlphaFoldDB" id="A0A1I1GN43"/>
<protein>
    <recommendedName>
        <fullName evidence="3">Lipoprotein</fullName>
    </recommendedName>
</protein>
<accession>A0A1I1GN43</accession>
<proteinExistence type="predicted"/>
<gene>
    <name evidence="1" type="ORF">SAMN04487907_102259</name>
</gene>
<evidence type="ECO:0000313" key="1">
    <source>
        <dbReference type="EMBL" id="SFC10540.1"/>
    </source>
</evidence>
<dbReference type="STRING" id="1334022.SAMN04487907_102259"/>
<dbReference type="RefSeq" id="WP_139219161.1">
    <property type="nucleotide sequence ID" value="NZ_FOKV01000002.1"/>
</dbReference>
<dbReference type="OrthoDB" id="9823626at2"/>
<dbReference type="PROSITE" id="PS51257">
    <property type="entry name" value="PROKAR_LIPOPROTEIN"/>
    <property type="match status" value="1"/>
</dbReference>
<name>A0A1I1GN43_9FLAO</name>
<dbReference type="EMBL" id="FOKV01000002">
    <property type="protein sequence ID" value="SFC10540.1"/>
    <property type="molecule type" value="Genomic_DNA"/>
</dbReference>
<sequence>MRKLLLVFILGSLLSCGRSSTDFSPKINWKVGETKNLTISVYAKEIHNSKILKDSTFTLHASIVVNEVKNDSYFVDFELKNPLVLLAKNYDKKIESKLKDFKTIKAKLKLGKQSLESCLVSEVQYTSSIVASKKVIIEMLNINTPEKLAEAEKAISSTEEELIKTKMILQIPDLLLKSYTINYSVQDTITTIDTTANPFDLEQFKQATRKTYVQNGKNETFTVVSETKYDFGAYKKQIENLKNKMLTEVAKDSTEKQVAQTTNLADAYFTNLAMVYDLDASDKIEIARSKSDNWPKHIVRYSMLSMENSDLNSKAIVKININIE</sequence>
<evidence type="ECO:0008006" key="3">
    <source>
        <dbReference type="Google" id="ProtNLM"/>
    </source>
</evidence>
<organism evidence="1 2">
    <name type="scientific">Zunongwangia mangrovi</name>
    <dbReference type="NCBI Taxonomy" id="1334022"/>
    <lineage>
        <taxon>Bacteria</taxon>
        <taxon>Pseudomonadati</taxon>
        <taxon>Bacteroidota</taxon>
        <taxon>Flavobacteriia</taxon>
        <taxon>Flavobacteriales</taxon>
        <taxon>Flavobacteriaceae</taxon>
        <taxon>Zunongwangia</taxon>
    </lineage>
</organism>
<evidence type="ECO:0000313" key="2">
    <source>
        <dbReference type="Proteomes" id="UP000199438"/>
    </source>
</evidence>